<sequence length="150" mass="16859">MHGYMFVGLGGESETFREPEQLNLFLSAPPKQGRNLEVKYLGLYEARRISELTIDEWNTLSPAVQGNYADIVASREKKKGRKSDITTPRKQKIRSEYARGALSVPCVRLICVGFDETLHEGLLVANGLHKRERDASDSSSPDPKRRKGNL</sequence>
<dbReference type="EMBL" id="JARKIB010000001">
    <property type="protein sequence ID" value="KAJ7786443.1"/>
    <property type="molecule type" value="Genomic_DNA"/>
</dbReference>
<evidence type="ECO:0000313" key="3">
    <source>
        <dbReference type="EMBL" id="KAJ7786443.1"/>
    </source>
</evidence>
<name>A0AAD7KIK3_9AGAR</name>
<evidence type="ECO:0000259" key="2">
    <source>
        <dbReference type="Pfam" id="PF20411"/>
    </source>
</evidence>
<accession>A0AAD7KIK3</accession>
<comment type="caution">
    <text evidence="3">The sequence shown here is derived from an EMBL/GenBank/DDBJ whole genome shotgun (WGS) entry which is preliminary data.</text>
</comment>
<organism evidence="3 4">
    <name type="scientific">Mycena metata</name>
    <dbReference type="NCBI Taxonomy" id="1033252"/>
    <lineage>
        <taxon>Eukaryota</taxon>
        <taxon>Fungi</taxon>
        <taxon>Dikarya</taxon>
        <taxon>Basidiomycota</taxon>
        <taxon>Agaricomycotina</taxon>
        <taxon>Agaricomycetes</taxon>
        <taxon>Agaricomycetidae</taxon>
        <taxon>Agaricales</taxon>
        <taxon>Marasmiineae</taxon>
        <taxon>Mycenaceae</taxon>
        <taxon>Mycena</taxon>
    </lineage>
</organism>
<reference evidence="3" key="1">
    <citation type="submission" date="2023-03" db="EMBL/GenBank/DDBJ databases">
        <title>Massive genome expansion in bonnet fungi (Mycena s.s.) driven by repeated elements and novel gene families across ecological guilds.</title>
        <authorList>
            <consortium name="Lawrence Berkeley National Laboratory"/>
            <person name="Harder C.B."/>
            <person name="Miyauchi S."/>
            <person name="Viragh M."/>
            <person name="Kuo A."/>
            <person name="Thoen E."/>
            <person name="Andreopoulos B."/>
            <person name="Lu D."/>
            <person name="Skrede I."/>
            <person name="Drula E."/>
            <person name="Henrissat B."/>
            <person name="Morin E."/>
            <person name="Kohler A."/>
            <person name="Barry K."/>
            <person name="LaButti K."/>
            <person name="Morin E."/>
            <person name="Salamov A."/>
            <person name="Lipzen A."/>
            <person name="Mereny Z."/>
            <person name="Hegedus B."/>
            <person name="Baldrian P."/>
            <person name="Stursova M."/>
            <person name="Weitz H."/>
            <person name="Taylor A."/>
            <person name="Grigoriev I.V."/>
            <person name="Nagy L.G."/>
            <person name="Martin F."/>
            <person name="Kauserud H."/>
        </authorList>
    </citation>
    <scope>NUCLEOTIDE SEQUENCE</scope>
    <source>
        <strain evidence="3">CBHHK182m</strain>
    </source>
</reference>
<proteinExistence type="predicted"/>
<protein>
    <recommendedName>
        <fullName evidence="2">DUF6697 domain-containing protein</fullName>
    </recommendedName>
</protein>
<keyword evidence="4" id="KW-1185">Reference proteome</keyword>
<feature type="domain" description="DUF6697" evidence="2">
    <location>
        <begin position="2"/>
        <end position="123"/>
    </location>
</feature>
<gene>
    <name evidence="3" type="ORF">B0H16DRAFT_31711</name>
</gene>
<feature type="region of interest" description="Disordered" evidence="1">
    <location>
        <begin position="130"/>
        <end position="150"/>
    </location>
</feature>
<dbReference type="AlphaFoldDB" id="A0AAD7KIK3"/>
<dbReference type="Proteomes" id="UP001215598">
    <property type="component" value="Unassembled WGS sequence"/>
</dbReference>
<evidence type="ECO:0000313" key="4">
    <source>
        <dbReference type="Proteomes" id="UP001215598"/>
    </source>
</evidence>
<evidence type="ECO:0000256" key="1">
    <source>
        <dbReference type="SAM" id="MobiDB-lite"/>
    </source>
</evidence>
<dbReference type="InterPro" id="IPR046520">
    <property type="entry name" value="DUF6697"/>
</dbReference>
<dbReference type="Pfam" id="PF20411">
    <property type="entry name" value="DUF6697"/>
    <property type="match status" value="1"/>
</dbReference>